<dbReference type="RefSeq" id="WP_038077792.1">
    <property type="nucleotide sequence ID" value="NZ_JHEG04000001.1"/>
</dbReference>
<dbReference type="GO" id="GO:0140098">
    <property type="term" value="F:catalytic activity, acting on RNA"/>
    <property type="evidence" value="ECO:0007669"/>
    <property type="project" value="UniProtKB-ARBA"/>
</dbReference>
<dbReference type="InterPro" id="IPR006224">
    <property type="entry name" value="PsdUridine_synth_RluA-like_CS"/>
</dbReference>
<sequence length="568" mass="64465">MVVLHPLSDFLESDAASAVQPSAYRTPANSIPTYYYEGRCPQNGEILRLPRTPLVEAIAYGLMRHLATDERYSREGKMYGVLLVELPSGEQGILKAFSGLLNGSGIVEGWVPPIPGREQIALDEARTLAELENIKQKLISLEQLPERQQYEILSHEFELRLQEMSDRHQNRKQQRHEKRLICCETLTGESLIAALEHLDEESRQDGIERRKFKRQRDETLRSLKQAIETADGQMRELKRLRKELSRQLQAQMHAAYSVMNFLGQSSSLQQLMPKGSMPTGTGDCCAPKLLHYAAKQGLKPLAMAEFWWGISSHDREKIQGEFYGACAERCQSLMGFLLSGLPQENADKTGSSLYLPQEEILPLVYEDEWLIAVNKPAGLLSVPGRYRDRQDSVLSRLRHLLPNGEQLIAVHRLDQDTSGILLLARNGQTYRQLSQQFQQRQVHKVYEAVLAGSPSTERGVIELPLWGNPENRPYQEVNWQYGKASVTHFQVISKEGNYTRVEFIPLTGRTHQLRVHAADTRGLGIPILGDRLYGCCIEASCLHLHARELRFQHPQLGKALYLEAKTPF</sequence>
<dbReference type="Gene3D" id="3.30.2350.10">
    <property type="entry name" value="Pseudouridine synthase"/>
    <property type="match status" value="1"/>
</dbReference>
<dbReference type="STRING" id="1479485.DA73_0212650"/>
<feature type="domain" description="Pseudouridine synthase RsuA/RluA-like" evidence="5">
    <location>
        <begin position="370"/>
        <end position="518"/>
    </location>
</feature>
<dbReference type="InterPro" id="IPR050188">
    <property type="entry name" value="RluA_PseudoU_synthase"/>
</dbReference>
<evidence type="ECO:0000256" key="1">
    <source>
        <dbReference type="ARBA" id="ARBA00000073"/>
    </source>
</evidence>
<evidence type="ECO:0000259" key="5">
    <source>
        <dbReference type="Pfam" id="PF00849"/>
    </source>
</evidence>
<protein>
    <recommendedName>
        <fullName evidence="2">RNA pseudouridylate synthase</fullName>
    </recommendedName>
    <alternativeName>
        <fullName evidence="3">RNA-uridine isomerase</fullName>
    </alternativeName>
</protein>
<dbReference type="PROSITE" id="PS01129">
    <property type="entry name" value="PSI_RLU"/>
    <property type="match status" value="1"/>
</dbReference>
<dbReference type="GO" id="GO:0009982">
    <property type="term" value="F:pseudouridine synthase activity"/>
    <property type="evidence" value="ECO:0007669"/>
    <property type="project" value="InterPro"/>
</dbReference>
<dbReference type="CDD" id="cd02869">
    <property type="entry name" value="PseudoU_synth_RluA_like"/>
    <property type="match status" value="1"/>
</dbReference>
<reference evidence="6" key="2">
    <citation type="submission" date="2019-11" db="EMBL/GenBank/DDBJ databases">
        <title>Improved Assembly of Tolypothrix boutellei genome.</title>
        <authorList>
            <person name="Sarangi A.N."/>
            <person name="Mukherjee M."/>
            <person name="Ghosh S."/>
            <person name="Singh D."/>
            <person name="Das A."/>
            <person name="Kant S."/>
            <person name="Prusty A."/>
            <person name="Tripathy S."/>
        </authorList>
    </citation>
    <scope>NUCLEOTIDE SEQUENCE</scope>
    <source>
        <strain evidence="6">VB521301</strain>
    </source>
</reference>
<gene>
    <name evidence="7" type="ORF">DA73_0212650</name>
    <name evidence="6" type="ORF">DA73_0400036200</name>
</gene>
<evidence type="ECO:0000313" key="7">
    <source>
        <dbReference type="EMBL" id="KIE12379.1"/>
    </source>
</evidence>
<dbReference type="Pfam" id="PF00849">
    <property type="entry name" value="PseudoU_synth_2"/>
    <property type="match status" value="1"/>
</dbReference>
<dbReference type="SUPFAM" id="SSF55120">
    <property type="entry name" value="Pseudouridine synthase"/>
    <property type="match status" value="1"/>
</dbReference>
<dbReference type="EMBL" id="JHEG04000001">
    <property type="protein sequence ID" value="KAF3890288.1"/>
    <property type="molecule type" value="Genomic_DNA"/>
</dbReference>
<reference evidence="7" key="1">
    <citation type="journal article" date="2015" name="Genome Announc.">
        <title>Draft Genome Sequence of Tolypothrix boutellei Strain VB521301.</title>
        <authorList>
            <person name="Chandrababunaidu M.M."/>
            <person name="Singh D."/>
            <person name="Sen D."/>
            <person name="Bhan S."/>
            <person name="Das S."/>
            <person name="Gupta A."/>
            <person name="Adhikary S.P."/>
            <person name="Tripathy S."/>
        </authorList>
    </citation>
    <scope>NUCLEOTIDE SEQUENCE</scope>
    <source>
        <strain evidence="7">VB521301</strain>
    </source>
</reference>
<dbReference type="InterPro" id="IPR020103">
    <property type="entry name" value="PsdUridine_synth_cat_dom_sf"/>
</dbReference>
<dbReference type="OrthoDB" id="9807829at2"/>
<name>A0A0C1R4A5_9CYAN</name>
<dbReference type="GO" id="GO:0003723">
    <property type="term" value="F:RNA binding"/>
    <property type="evidence" value="ECO:0007669"/>
    <property type="project" value="InterPro"/>
</dbReference>
<evidence type="ECO:0000313" key="8">
    <source>
        <dbReference type="Proteomes" id="UP000029738"/>
    </source>
</evidence>
<evidence type="ECO:0000256" key="2">
    <source>
        <dbReference type="ARBA" id="ARBA00031870"/>
    </source>
</evidence>
<evidence type="ECO:0000256" key="3">
    <source>
        <dbReference type="ARBA" id="ARBA00033164"/>
    </source>
</evidence>
<keyword evidence="4" id="KW-0175">Coiled coil</keyword>
<dbReference type="EMBL" id="JHEG02000037">
    <property type="protein sequence ID" value="KIE12379.1"/>
    <property type="molecule type" value="Genomic_DNA"/>
</dbReference>
<dbReference type="AlphaFoldDB" id="A0A0C1R4A5"/>
<evidence type="ECO:0000313" key="6">
    <source>
        <dbReference type="EMBL" id="KAF3890288.1"/>
    </source>
</evidence>
<evidence type="ECO:0000256" key="4">
    <source>
        <dbReference type="SAM" id="Coils"/>
    </source>
</evidence>
<comment type="caution">
    <text evidence="7">The sequence shown here is derived from an EMBL/GenBank/DDBJ whole genome shotgun (WGS) entry which is preliminary data.</text>
</comment>
<dbReference type="InterPro" id="IPR006145">
    <property type="entry name" value="PsdUridine_synth_RsuA/RluA"/>
</dbReference>
<accession>A0A0C1R4A5</accession>
<feature type="coiled-coil region" evidence="4">
    <location>
        <begin position="220"/>
        <end position="254"/>
    </location>
</feature>
<organism evidence="7">
    <name type="scientific">Tolypothrix bouteillei VB521301</name>
    <dbReference type="NCBI Taxonomy" id="1479485"/>
    <lineage>
        <taxon>Bacteria</taxon>
        <taxon>Bacillati</taxon>
        <taxon>Cyanobacteriota</taxon>
        <taxon>Cyanophyceae</taxon>
        <taxon>Nostocales</taxon>
        <taxon>Tolypothrichaceae</taxon>
        <taxon>Tolypothrix</taxon>
    </lineage>
</organism>
<comment type="catalytic activity">
    <reaction evidence="1">
        <text>a uridine in RNA = a pseudouridine in RNA</text>
        <dbReference type="Rhea" id="RHEA:48348"/>
        <dbReference type="Rhea" id="RHEA-COMP:12068"/>
        <dbReference type="Rhea" id="RHEA-COMP:12069"/>
        <dbReference type="ChEBI" id="CHEBI:65314"/>
        <dbReference type="ChEBI" id="CHEBI:65315"/>
    </reaction>
</comment>
<dbReference type="GO" id="GO:0000455">
    <property type="term" value="P:enzyme-directed rRNA pseudouridine synthesis"/>
    <property type="evidence" value="ECO:0007669"/>
    <property type="project" value="TreeGrafter"/>
</dbReference>
<dbReference type="Proteomes" id="UP000029738">
    <property type="component" value="Unassembled WGS sequence"/>
</dbReference>
<dbReference type="PANTHER" id="PTHR21600:SF89">
    <property type="entry name" value="RIBOSOMAL LARGE SUBUNIT PSEUDOURIDINE SYNTHASE A"/>
    <property type="match status" value="1"/>
</dbReference>
<keyword evidence="8" id="KW-1185">Reference proteome</keyword>
<proteinExistence type="predicted"/>
<dbReference type="PANTHER" id="PTHR21600">
    <property type="entry name" value="MITOCHONDRIAL RNA PSEUDOURIDINE SYNTHASE"/>
    <property type="match status" value="1"/>
</dbReference>